<dbReference type="Proteomes" id="UP000823521">
    <property type="component" value="Unassembled WGS sequence"/>
</dbReference>
<proteinExistence type="predicted"/>
<feature type="compositionally biased region" description="Basic and acidic residues" evidence="1">
    <location>
        <begin position="74"/>
        <end position="84"/>
    </location>
</feature>
<keyword evidence="3" id="KW-1185">Reference proteome</keyword>
<gene>
    <name evidence="2" type="ORF">GSF22_12210</name>
</gene>
<feature type="region of interest" description="Disordered" evidence="1">
    <location>
        <begin position="1"/>
        <end position="21"/>
    </location>
</feature>
<sequence>MSESRHDHDRRPADRPDGVTDPLLWRLALDVADAHAPDGDGGCHNLLCADQPWPCPAWQSAQRALQVAQAPQARSDRRDDRPGADSDWPGGPVTRRLRPAVPPEQAHRGQDRAASAA</sequence>
<name>A0ABS3VQH7_MICEH</name>
<accession>A0ABS3VQH7</accession>
<comment type="caution">
    <text evidence="2">The sequence shown here is derived from an EMBL/GenBank/DDBJ whole genome shotgun (WGS) entry which is preliminary data.</text>
</comment>
<reference evidence="2 3" key="1">
    <citation type="submission" date="2019-12" db="EMBL/GenBank/DDBJ databases">
        <title>Whole genome sequencing of endophytic Actinobacterium Micromonospora sp. MPMI6T.</title>
        <authorList>
            <person name="Evv R."/>
            <person name="Podile A.R."/>
        </authorList>
    </citation>
    <scope>NUCLEOTIDE SEQUENCE [LARGE SCALE GENOMIC DNA]</scope>
    <source>
        <strain evidence="2 3">MPMI6</strain>
    </source>
</reference>
<organism evidence="2 3">
    <name type="scientific">Micromonospora echinofusca</name>
    <dbReference type="NCBI Taxonomy" id="47858"/>
    <lineage>
        <taxon>Bacteria</taxon>
        <taxon>Bacillati</taxon>
        <taxon>Actinomycetota</taxon>
        <taxon>Actinomycetes</taxon>
        <taxon>Micromonosporales</taxon>
        <taxon>Micromonosporaceae</taxon>
        <taxon>Micromonospora</taxon>
    </lineage>
</organism>
<dbReference type="RefSeq" id="WP_244367224.1">
    <property type="nucleotide sequence ID" value="NZ_WVUH01000083.1"/>
</dbReference>
<feature type="region of interest" description="Disordered" evidence="1">
    <location>
        <begin position="64"/>
        <end position="117"/>
    </location>
</feature>
<dbReference type="EMBL" id="WVUH01000083">
    <property type="protein sequence ID" value="MBO4206760.1"/>
    <property type="molecule type" value="Genomic_DNA"/>
</dbReference>
<feature type="compositionally biased region" description="Basic and acidic residues" evidence="1">
    <location>
        <begin position="1"/>
        <end position="18"/>
    </location>
</feature>
<evidence type="ECO:0000256" key="1">
    <source>
        <dbReference type="SAM" id="MobiDB-lite"/>
    </source>
</evidence>
<protein>
    <submittedName>
        <fullName evidence="2">Uncharacterized protein</fullName>
    </submittedName>
</protein>
<evidence type="ECO:0000313" key="2">
    <source>
        <dbReference type="EMBL" id="MBO4206760.1"/>
    </source>
</evidence>
<evidence type="ECO:0000313" key="3">
    <source>
        <dbReference type="Proteomes" id="UP000823521"/>
    </source>
</evidence>